<evidence type="ECO:0000256" key="5">
    <source>
        <dbReference type="ARBA" id="ARBA00023004"/>
    </source>
</evidence>
<name>A0AAP2D5Q6_9BACT</name>
<dbReference type="GO" id="GO:0016705">
    <property type="term" value="F:oxidoreductase activity, acting on paired donors, with incorporation or reduction of molecular oxygen"/>
    <property type="evidence" value="ECO:0007669"/>
    <property type="project" value="InterPro"/>
</dbReference>
<reference evidence="9 10" key="1">
    <citation type="submission" date="2021-05" db="EMBL/GenBank/DDBJ databases">
        <title>A Polyphasic approach of four new species of the genus Ohtaekwangia: Ohtaekwangia histidinii sp. nov., Ohtaekwangia cretensis sp. nov., Ohtaekwangia indiensis sp. nov., Ohtaekwangia reichenbachii sp. nov. from diverse environment.</title>
        <authorList>
            <person name="Octaviana S."/>
        </authorList>
    </citation>
    <scope>NUCLEOTIDE SEQUENCE [LARGE SCALE GENOMIC DNA]</scope>
    <source>
        <strain evidence="9 10">PWU37</strain>
    </source>
</reference>
<evidence type="ECO:0000313" key="10">
    <source>
        <dbReference type="Proteomes" id="UP001319180"/>
    </source>
</evidence>
<keyword evidence="10" id="KW-1185">Reference proteome</keyword>
<dbReference type="PANTHER" id="PTHR24291:SF50">
    <property type="entry name" value="BIFUNCTIONAL ALBAFLAVENONE MONOOXYGENASE_TERPENE SYNTHASE"/>
    <property type="match status" value="1"/>
</dbReference>
<dbReference type="AlphaFoldDB" id="A0AAP2D5Q6"/>
<keyword evidence="2 7" id="KW-0349">Heme</keyword>
<dbReference type="PRINTS" id="PR00463">
    <property type="entry name" value="EP450I"/>
</dbReference>
<dbReference type="InterPro" id="IPR017972">
    <property type="entry name" value="Cyt_P450_CS"/>
</dbReference>
<evidence type="ECO:0000256" key="8">
    <source>
        <dbReference type="RuleBase" id="RU000461"/>
    </source>
</evidence>
<dbReference type="InterPro" id="IPR036396">
    <property type="entry name" value="Cyt_P450_sf"/>
</dbReference>
<sequence length="449" mass="51629">MRQTTGTTAPLPGYGFLRSLVRTYKSARKPIQTMQESMRRFDGTYFVNLGMMRVVATQDPGLIEHVLKNNHRNYQKSSIQTDYLGRFLGKGLLTVNGDYWLRQRRLIQPGFHMDKIQALYTIMQNTVNRFLAGFPTGTVNVYPLMHRLAFDMVIDTLFNVDVPADKRKQLGSFISEVQEFVIKDVRQPYNRWWFRLSGEMNANLRKAEGAREVIRFLIRQRTGQNTKHNDLLDMLLDARYEDTGEPMAESQVVDEILILLIAGHETTANALAWALYLLANNREELIALREATATLTLNEAVMHPALSAVVKESMRLYPPAWISDRVALEDDVYNNYRIRKGTVVVSFYYGLHRDPKHWREPLAFQPARFLGEGEKNTRKIFYPFGAGPRLCIGNNFAMAEMSIFLQAFLKHFDIHPGSTQPVVRPLVTLRPDRVELQVDARLSNRHPPA</sequence>
<dbReference type="PANTHER" id="PTHR24291">
    <property type="entry name" value="CYTOCHROME P450 FAMILY 4"/>
    <property type="match status" value="1"/>
</dbReference>
<dbReference type="Proteomes" id="UP001319180">
    <property type="component" value="Unassembled WGS sequence"/>
</dbReference>
<dbReference type="PRINTS" id="PR00385">
    <property type="entry name" value="P450"/>
</dbReference>
<feature type="binding site" description="axial binding residue" evidence="7">
    <location>
        <position position="391"/>
    </location>
    <ligand>
        <name>heme</name>
        <dbReference type="ChEBI" id="CHEBI:30413"/>
    </ligand>
    <ligandPart>
        <name>Fe</name>
        <dbReference type="ChEBI" id="CHEBI:18248"/>
    </ligandPart>
</feature>
<dbReference type="EMBL" id="JAHESC010000001">
    <property type="protein sequence ID" value="MBT1684955.1"/>
    <property type="molecule type" value="Genomic_DNA"/>
</dbReference>
<evidence type="ECO:0000313" key="9">
    <source>
        <dbReference type="EMBL" id="MBT1684955.1"/>
    </source>
</evidence>
<comment type="caution">
    <text evidence="9">The sequence shown here is derived from an EMBL/GenBank/DDBJ whole genome shotgun (WGS) entry which is preliminary data.</text>
</comment>
<evidence type="ECO:0000256" key="6">
    <source>
        <dbReference type="ARBA" id="ARBA00023033"/>
    </source>
</evidence>
<dbReference type="InterPro" id="IPR001128">
    <property type="entry name" value="Cyt_P450"/>
</dbReference>
<accession>A0AAP2D5Q6</accession>
<keyword evidence="3 7" id="KW-0479">Metal-binding</keyword>
<dbReference type="GO" id="GO:0005506">
    <property type="term" value="F:iron ion binding"/>
    <property type="evidence" value="ECO:0007669"/>
    <property type="project" value="InterPro"/>
</dbReference>
<evidence type="ECO:0000256" key="2">
    <source>
        <dbReference type="ARBA" id="ARBA00022617"/>
    </source>
</evidence>
<dbReference type="GO" id="GO:0020037">
    <property type="term" value="F:heme binding"/>
    <property type="evidence" value="ECO:0007669"/>
    <property type="project" value="InterPro"/>
</dbReference>
<dbReference type="SUPFAM" id="SSF48264">
    <property type="entry name" value="Cytochrome P450"/>
    <property type="match status" value="1"/>
</dbReference>
<proteinExistence type="inferred from homology"/>
<dbReference type="PROSITE" id="PS00086">
    <property type="entry name" value="CYTOCHROME_P450"/>
    <property type="match status" value="1"/>
</dbReference>
<evidence type="ECO:0000256" key="7">
    <source>
        <dbReference type="PIRSR" id="PIRSR602401-1"/>
    </source>
</evidence>
<keyword evidence="4 8" id="KW-0560">Oxidoreductase</keyword>
<keyword evidence="6 8" id="KW-0503">Monooxygenase</keyword>
<evidence type="ECO:0000256" key="1">
    <source>
        <dbReference type="ARBA" id="ARBA00010617"/>
    </source>
</evidence>
<dbReference type="RefSeq" id="WP_254088212.1">
    <property type="nucleotide sequence ID" value="NZ_JAHESC010000001.1"/>
</dbReference>
<evidence type="ECO:0000256" key="3">
    <source>
        <dbReference type="ARBA" id="ARBA00022723"/>
    </source>
</evidence>
<evidence type="ECO:0000256" key="4">
    <source>
        <dbReference type="ARBA" id="ARBA00023002"/>
    </source>
</evidence>
<dbReference type="Pfam" id="PF00067">
    <property type="entry name" value="p450"/>
    <property type="match status" value="1"/>
</dbReference>
<dbReference type="Gene3D" id="1.10.630.10">
    <property type="entry name" value="Cytochrome P450"/>
    <property type="match status" value="1"/>
</dbReference>
<comment type="cofactor">
    <cofactor evidence="7">
        <name>heme</name>
        <dbReference type="ChEBI" id="CHEBI:30413"/>
    </cofactor>
</comment>
<dbReference type="InterPro" id="IPR002401">
    <property type="entry name" value="Cyt_P450_E_grp-I"/>
</dbReference>
<dbReference type="InterPro" id="IPR050196">
    <property type="entry name" value="Cytochrome_P450_Monoox"/>
</dbReference>
<organism evidence="9 10">
    <name type="scientific">Dawidia soli</name>
    <dbReference type="NCBI Taxonomy" id="2782352"/>
    <lineage>
        <taxon>Bacteria</taxon>
        <taxon>Pseudomonadati</taxon>
        <taxon>Bacteroidota</taxon>
        <taxon>Cytophagia</taxon>
        <taxon>Cytophagales</taxon>
        <taxon>Chryseotaleaceae</taxon>
        <taxon>Dawidia</taxon>
    </lineage>
</organism>
<gene>
    <name evidence="9" type="ORF">KK078_00230</name>
</gene>
<keyword evidence="5 7" id="KW-0408">Iron</keyword>
<dbReference type="GO" id="GO:0004497">
    <property type="term" value="F:monooxygenase activity"/>
    <property type="evidence" value="ECO:0007669"/>
    <property type="project" value="UniProtKB-KW"/>
</dbReference>
<comment type="similarity">
    <text evidence="1 8">Belongs to the cytochrome P450 family.</text>
</comment>
<protein>
    <submittedName>
        <fullName evidence="9">Cytochrome P450</fullName>
    </submittedName>
</protein>